<reference evidence="1" key="1">
    <citation type="journal article" date="2023" name="PLoS Negl. Trop. Dis.">
        <title>A genome sequence for Biomphalaria pfeifferi, the major vector snail for the human-infecting parasite Schistosoma mansoni.</title>
        <authorList>
            <person name="Bu L."/>
            <person name="Lu L."/>
            <person name="Laidemitt M.R."/>
            <person name="Zhang S.M."/>
            <person name="Mutuku M."/>
            <person name="Mkoji G."/>
            <person name="Steinauer M."/>
            <person name="Loker E.S."/>
        </authorList>
    </citation>
    <scope>NUCLEOTIDE SEQUENCE</scope>
    <source>
        <strain evidence="1">KasaAsao</strain>
    </source>
</reference>
<accession>A0AAD8EXG3</accession>
<protein>
    <submittedName>
        <fullName evidence="1">Uncharacterized protein</fullName>
    </submittedName>
</protein>
<dbReference type="AlphaFoldDB" id="A0AAD8EXG3"/>
<organism evidence="1 2">
    <name type="scientific">Biomphalaria pfeifferi</name>
    <name type="common">Bloodfluke planorb</name>
    <name type="synonym">Freshwater snail</name>
    <dbReference type="NCBI Taxonomy" id="112525"/>
    <lineage>
        <taxon>Eukaryota</taxon>
        <taxon>Metazoa</taxon>
        <taxon>Spiralia</taxon>
        <taxon>Lophotrochozoa</taxon>
        <taxon>Mollusca</taxon>
        <taxon>Gastropoda</taxon>
        <taxon>Heterobranchia</taxon>
        <taxon>Euthyneura</taxon>
        <taxon>Panpulmonata</taxon>
        <taxon>Hygrophila</taxon>
        <taxon>Lymnaeoidea</taxon>
        <taxon>Planorbidae</taxon>
        <taxon>Biomphalaria</taxon>
    </lineage>
</organism>
<gene>
    <name evidence="1" type="ORF">Bpfe_026502</name>
</gene>
<keyword evidence="2" id="KW-1185">Reference proteome</keyword>
<dbReference type="Proteomes" id="UP001233172">
    <property type="component" value="Unassembled WGS sequence"/>
</dbReference>
<evidence type="ECO:0000313" key="1">
    <source>
        <dbReference type="EMBL" id="KAK0044072.1"/>
    </source>
</evidence>
<sequence>MSILIANLSRSYTRPRDLEATRTDLDCHFQGTGREEKIVLRNIRCQASRTFSL</sequence>
<reference evidence="1" key="2">
    <citation type="submission" date="2023-04" db="EMBL/GenBank/DDBJ databases">
        <authorList>
            <person name="Bu L."/>
            <person name="Lu L."/>
            <person name="Laidemitt M.R."/>
            <person name="Zhang S.M."/>
            <person name="Mutuku M."/>
            <person name="Mkoji G."/>
            <person name="Steinauer M."/>
            <person name="Loker E.S."/>
        </authorList>
    </citation>
    <scope>NUCLEOTIDE SEQUENCE</scope>
    <source>
        <strain evidence="1">KasaAsao</strain>
        <tissue evidence="1">Whole Snail</tissue>
    </source>
</reference>
<comment type="caution">
    <text evidence="1">The sequence shown here is derived from an EMBL/GenBank/DDBJ whole genome shotgun (WGS) entry which is preliminary data.</text>
</comment>
<proteinExistence type="predicted"/>
<name>A0AAD8EXG3_BIOPF</name>
<evidence type="ECO:0000313" key="2">
    <source>
        <dbReference type="Proteomes" id="UP001233172"/>
    </source>
</evidence>
<dbReference type="EMBL" id="JASAOG010000205">
    <property type="protein sequence ID" value="KAK0044072.1"/>
    <property type="molecule type" value="Genomic_DNA"/>
</dbReference>
<feature type="non-terminal residue" evidence="1">
    <location>
        <position position="53"/>
    </location>
</feature>